<dbReference type="Pfam" id="PF13557">
    <property type="entry name" value="Phenol_MetA_deg"/>
    <property type="match status" value="1"/>
</dbReference>
<dbReference type="Proteomes" id="UP000306196">
    <property type="component" value="Unassembled WGS sequence"/>
</dbReference>
<sequence length="280" mass="30024">MTKAPTKAPCSTTSPPSSTPLNNSMHLIHQITASLLLISTVAAQPRELSTDRPDTTESASTVPKGFVQIETELAAYGHDGDTNSKSWAFGEFNFKYGVTDSLDLQLVVSTWQRVEQASDIAEGFGDISVRAKFNLWGNDGGKTALALMPFVTFPTGSDGISSGGTEAGLIIPLAIELPEPFGLGLMTEIDAVYDETTDDHSVEWVNSIVLGIDLIADTGAFIEFVSISSFASDGEWLGYLNTGLTWQPLPDQLQFDGGIRIGTNRAAEDLVFFVGCSTRF</sequence>
<accession>A0A5R8KFL7</accession>
<proteinExistence type="predicted"/>
<feature type="compositionally biased region" description="Low complexity" evidence="1">
    <location>
        <begin position="1"/>
        <end position="20"/>
    </location>
</feature>
<reference evidence="2 3" key="1">
    <citation type="submission" date="2019-05" db="EMBL/GenBank/DDBJ databases">
        <title>Verrucobacter flavum gen. nov., sp. nov. a new member of the family Verrucomicrobiaceae.</title>
        <authorList>
            <person name="Szuroczki S."/>
            <person name="Abbaszade G."/>
            <person name="Szabo A."/>
            <person name="Felfoldi T."/>
            <person name="Schumann P."/>
            <person name="Boka K."/>
            <person name="Keki Z."/>
            <person name="Toumi M."/>
            <person name="Toth E."/>
        </authorList>
    </citation>
    <scope>NUCLEOTIDE SEQUENCE [LARGE SCALE GENOMIC DNA]</scope>
    <source>
        <strain evidence="2 3">MG-N-17</strain>
    </source>
</reference>
<dbReference type="InterPro" id="IPR025737">
    <property type="entry name" value="FApF"/>
</dbReference>
<keyword evidence="3" id="KW-1185">Reference proteome</keyword>
<feature type="region of interest" description="Disordered" evidence="1">
    <location>
        <begin position="1"/>
        <end position="23"/>
    </location>
</feature>
<dbReference type="EMBL" id="VAUV01000006">
    <property type="protein sequence ID" value="TLD71077.1"/>
    <property type="molecule type" value="Genomic_DNA"/>
</dbReference>
<organism evidence="2 3">
    <name type="scientific">Phragmitibacter flavus</name>
    <dbReference type="NCBI Taxonomy" id="2576071"/>
    <lineage>
        <taxon>Bacteria</taxon>
        <taxon>Pseudomonadati</taxon>
        <taxon>Verrucomicrobiota</taxon>
        <taxon>Verrucomicrobiia</taxon>
        <taxon>Verrucomicrobiales</taxon>
        <taxon>Verrucomicrobiaceae</taxon>
        <taxon>Phragmitibacter</taxon>
    </lineage>
</organism>
<dbReference type="AlphaFoldDB" id="A0A5R8KFL7"/>
<comment type="caution">
    <text evidence="2">The sequence shown here is derived from an EMBL/GenBank/DDBJ whole genome shotgun (WGS) entry which is preliminary data.</text>
</comment>
<dbReference type="OrthoDB" id="189778at2"/>
<evidence type="ECO:0000313" key="3">
    <source>
        <dbReference type="Proteomes" id="UP000306196"/>
    </source>
</evidence>
<protein>
    <submittedName>
        <fullName evidence="2">Transporter</fullName>
    </submittedName>
</protein>
<gene>
    <name evidence="2" type="ORF">FEM03_09190</name>
</gene>
<evidence type="ECO:0000256" key="1">
    <source>
        <dbReference type="SAM" id="MobiDB-lite"/>
    </source>
</evidence>
<name>A0A5R8KFL7_9BACT</name>
<evidence type="ECO:0000313" key="2">
    <source>
        <dbReference type="EMBL" id="TLD71077.1"/>
    </source>
</evidence>